<dbReference type="GO" id="GO:0005886">
    <property type="term" value="C:plasma membrane"/>
    <property type="evidence" value="ECO:0007669"/>
    <property type="project" value="UniProtKB-SubCell"/>
</dbReference>
<evidence type="ECO:0000259" key="10">
    <source>
        <dbReference type="PROSITE" id="PS50928"/>
    </source>
</evidence>
<dbReference type="InterPro" id="IPR035906">
    <property type="entry name" value="MetI-like_sf"/>
</dbReference>
<organism evidence="11">
    <name type="scientific">hydrothermal vent metagenome</name>
    <dbReference type="NCBI Taxonomy" id="652676"/>
    <lineage>
        <taxon>unclassified sequences</taxon>
        <taxon>metagenomes</taxon>
        <taxon>ecological metagenomes</taxon>
    </lineage>
</organism>
<accession>A0A3B0RMG6</accession>
<reference evidence="11" key="1">
    <citation type="submission" date="2018-06" db="EMBL/GenBank/DDBJ databases">
        <authorList>
            <person name="Zhirakovskaya E."/>
        </authorList>
    </citation>
    <scope>NUCLEOTIDE SEQUENCE</scope>
</reference>
<feature type="region of interest" description="Disordered" evidence="8">
    <location>
        <begin position="1"/>
        <end position="22"/>
    </location>
</feature>
<evidence type="ECO:0000256" key="7">
    <source>
        <dbReference type="ARBA" id="ARBA00023136"/>
    </source>
</evidence>
<keyword evidence="7 9" id="KW-0472">Membrane</keyword>
<keyword evidence="4" id="KW-1003">Cell membrane</keyword>
<feature type="transmembrane region" description="Helical" evidence="9">
    <location>
        <begin position="272"/>
        <end position="294"/>
    </location>
</feature>
<evidence type="ECO:0000256" key="4">
    <source>
        <dbReference type="ARBA" id="ARBA00022475"/>
    </source>
</evidence>
<protein>
    <submittedName>
        <fullName evidence="11">Spermidine/putrescine import ABC transporter permease protein PotB (TC 3.A.1.11.1)</fullName>
    </submittedName>
</protein>
<dbReference type="GO" id="GO:0055085">
    <property type="term" value="P:transmembrane transport"/>
    <property type="evidence" value="ECO:0007669"/>
    <property type="project" value="InterPro"/>
</dbReference>
<feature type="transmembrane region" description="Helical" evidence="9">
    <location>
        <begin position="229"/>
        <end position="252"/>
    </location>
</feature>
<dbReference type="SUPFAM" id="SSF161098">
    <property type="entry name" value="MetI-like"/>
    <property type="match status" value="1"/>
</dbReference>
<evidence type="ECO:0000256" key="8">
    <source>
        <dbReference type="SAM" id="MobiDB-lite"/>
    </source>
</evidence>
<feature type="transmembrane region" description="Helical" evidence="9">
    <location>
        <begin position="31"/>
        <end position="59"/>
    </location>
</feature>
<evidence type="ECO:0000256" key="2">
    <source>
        <dbReference type="ARBA" id="ARBA00007069"/>
    </source>
</evidence>
<feature type="transmembrane region" description="Helical" evidence="9">
    <location>
        <begin position="93"/>
        <end position="115"/>
    </location>
</feature>
<dbReference type="EMBL" id="UOEI01000084">
    <property type="protein sequence ID" value="VAV92621.1"/>
    <property type="molecule type" value="Genomic_DNA"/>
</dbReference>
<dbReference type="PANTHER" id="PTHR42929:SF1">
    <property type="entry name" value="INNER MEMBRANE ABC TRANSPORTER PERMEASE PROTEIN YDCU-RELATED"/>
    <property type="match status" value="1"/>
</dbReference>
<dbReference type="Pfam" id="PF00528">
    <property type="entry name" value="BPD_transp_1"/>
    <property type="match status" value="1"/>
</dbReference>
<feature type="compositionally biased region" description="Basic and acidic residues" evidence="8">
    <location>
        <begin position="1"/>
        <end position="11"/>
    </location>
</feature>
<evidence type="ECO:0000313" key="11">
    <source>
        <dbReference type="EMBL" id="VAV92621.1"/>
    </source>
</evidence>
<gene>
    <name evidence="11" type="ORF">MNBD_ACTINO01-2266</name>
</gene>
<proteinExistence type="inferred from homology"/>
<evidence type="ECO:0000256" key="5">
    <source>
        <dbReference type="ARBA" id="ARBA00022692"/>
    </source>
</evidence>
<dbReference type="AlphaFoldDB" id="A0A3B0RMG6"/>
<dbReference type="CDD" id="cd06261">
    <property type="entry name" value="TM_PBP2"/>
    <property type="match status" value="1"/>
</dbReference>
<comment type="subcellular location">
    <subcellularLocation>
        <location evidence="1">Cell membrane</location>
        <topology evidence="1">Multi-pass membrane protein</topology>
    </subcellularLocation>
</comment>
<keyword evidence="3" id="KW-0813">Transport</keyword>
<evidence type="ECO:0000256" key="6">
    <source>
        <dbReference type="ARBA" id="ARBA00022989"/>
    </source>
</evidence>
<dbReference type="Gene3D" id="1.10.3720.10">
    <property type="entry name" value="MetI-like"/>
    <property type="match status" value="1"/>
</dbReference>
<evidence type="ECO:0000256" key="3">
    <source>
        <dbReference type="ARBA" id="ARBA00022448"/>
    </source>
</evidence>
<name>A0A3B0RMG6_9ZZZZ</name>
<dbReference type="PANTHER" id="PTHR42929">
    <property type="entry name" value="INNER MEMBRANE ABC TRANSPORTER PERMEASE PROTEIN YDCU-RELATED-RELATED"/>
    <property type="match status" value="1"/>
</dbReference>
<dbReference type="InterPro" id="IPR000515">
    <property type="entry name" value="MetI-like"/>
</dbReference>
<keyword evidence="5 9" id="KW-0812">Transmembrane</keyword>
<comment type="similarity">
    <text evidence="2">Belongs to the binding-protein-dependent transport system permease family. CysTW subfamily.</text>
</comment>
<dbReference type="PROSITE" id="PS50928">
    <property type="entry name" value="ABC_TM1"/>
    <property type="match status" value="1"/>
</dbReference>
<evidence type="ECO:0000256" key="9">
    <source>
        <dbReference type="SAM" id="Phobius"/>
    </source>
</evidence>
<feature type="transmembrane region" description="Helical" evidence="9">
    <location>
        <begin position="164"/>
        <end position="184"/>
    </location>
</feature>
<feature type="domain" description="ABC transmembrane type-1" evidence="10">
    <location>
        <begin position="89"/>
        <end position="293"/>
    </location>
</feature>
<sequence length="301" mass="34104">MTSLKDRKDAEETPTGPSVERKARRRDAWRGFFHAAPAYVYLTFFFILPLLIVFVFSFASRGRTGRPLLDNWNVDSWIKLLDPLVRTIAIRSFWLALLNTVLCLIVAYPFAYWIATRRRQSTRYFLLILVLIPFWSNFLVRTYAWRMLLDSNGYITQIGEMTGLWGRLLFTAPAVFLGLLYGYLPFMVLPLYATIERLDWDLVEAARDLYASGTKAFTKVTLPLSRPGIVAGSILVFIPSLGAYVTPDILGGAKTTLLGNYIVTQFGAARNWPFGAAISSAILLIMLVATIVYFRTEARTL</sequence>
<keyword evidence="6 9" id="KW-1133">Transmembrane helix</keyword>
<feature type="transmembrane region" description="Helical" evidence="9">
    <location>
        <begin position="124"/>
        <end position="144"/>
    </location>
</feature>
<evidence type="ECO:0000256" key="1">
    <source>
        <dbReference type="ARBA" id="ARBA00004651"/>
    </source>
</evidence>